<dbReference type="Proteomes" id="UP000315724">
    <property type="component" value="Chromosome"/>
</dbReference>
<keyword evidence="4" id="KW-1185">Reference proteome</keyword>
<keyword evidence="2 3" id="KW-0378">Hydrolase</keyword>
<dbReference type="AlphaFoldDB" id="A0A517QNE1"/>
<dbReference type="PANTHER" id="PTHR40841">
    <property type="entry name" value="SIDEROPHORE TRIACETYLFUSARININE C ESTERASE"/>
    <property type="match status" value="1"/>
</dbReference>
<evidence type="ECO:0000313" key="3">
    <source>
        <dbReference type="EMBL" id="QDT33114.1"/>
    </source>
</evidence>
<dbReference type="EC" id="3.1.-.-" evidence="3"/>
<evidence type="ECO:0000256" key="2">
    <source>
        <dbReference type="ARBA" id="ARBA00022801"/>
    </source>
</evidence>
<comment type="similarity">
    <text evidence="1">Belongs to the esterase D family.</text>
</comment>
<dbReference type="EMBL" id="CP036267">
    <property type="protein sequence ID" value="QDT33114.1"/>
    <property type="molecule type" value="Genomic_DNA"/>
</dbReference>
<dbReference type="Gene3D" id="3.40.50.1820">
    <property type="entry name" value="alpha/beta hydrolase"/>
    <property type="match status" value="1"/>
</dbReference>
<evidence type="ECO:0000256" key="1">
    <source>
        <dbReference type="ARBA" id="ARBA00005622"/>
    </source>
</evidence>
<sequence>MFLVLFSVNLSYGSEPPAVTQADVHSLGEFTLAQTEVFDFTSRRGSVYRIFISEPKGPASVDGYSVLYVLDANANFGTLVEAQRHQSRGRAGLKSTPVVLVGIGYPTEGPYDFKRRTYDLTTPALPENLPRRPGGREWPKSGGADEFLDFIQGELKPHIESRVRIDRSRQAIYGHSFGGLFVLHTLFSRPDAFQNYIAASPSVWWNDYATLKAEKQFSTSVVEFDSRKRLLITLGELELTEDGGPAALLAPTAAKKTFGNTKDFAERLASLEAEQFTFSYREFPGEDHGSVVPFALIESLRFVLNTSAE</sequence>
<proteinExistence type="inferred from homology"/>
<dbReference type="SUPFAM" id="SSF53474">
    <property type="entry name" value="alpha/beta-Hydrolases"/>
    <property type="match status" value="1"/>
</dbReference>
<dbReference type="InterPro" id="IPR000801">
    <property type="entry name" value="Esterase-like"/>
</dbReference>
<dbReference type="InterPro" id="IPR052558">
    <property type="entry name" value="Siderophore_Hydrolase_D"/>
</dbReference>
<protein>
    <submittedName>
        <fullName evidence="3">Ferri-bacillibactin esterase BesA</fullName>
        <ecNumber evidence="3">3.1.-.-</ecNumber>
    </submittedName>
</protein>
<dbReference type="InterPro" id="IPR029058">
    <property type="entry name" value="AB_hydrolase_fold"/>
</dbReference>
<accession>A0A517QNE1</accession>
<dbReference type="GO" id="GO:0016788">
    <property type="term" value="F:hydrolase activity, acting on ester bonds"/>
    <property type="evidence" value="ECO:0007669"/>
    <property type="project" value="TreeGrafter"/>
</dbReference>
<organism evidence="3 4">
    <name type="scientific">Thalassoglobus polymorphus</name>
    <dbReference type="NCBI Taxonomy" id="2527994"/>
    <lineage>
        <taxon>Bacteria</taxon>
        <taxon>Pseudomonadati</taxon>
        <taxon>Planctomycetota</taxon>
        <taxon>Planctomycetia</taxon>
        <taxon>Planctomycetales</taxon>
        <taxon>Planctomycetaceae</taxon>
        <taxon>Thalassoglobus</taxon>
    </lineage>
</organism>
<reference evidence="3 4" key="1">
    <citation type="submission" date="2019-02" db="EMBL/GenBank/DDBJ databases">
        <title>Deep-cultivation of Planctomycetes and their phenomic and genomic characterization uncovers novel biology.</title>
        <authorList>
            <person name="Wiegand S."/>
            <person name="Jogler M."/>
            <person name="Boedeker C."/>
            <person name="Pinto D."/>
            <person name="Vollmers J."/>
            <person name="Rivas-Marin E."/>
            <person name="Kohn T."/>
            <person name="Peeters S.H."/>
            <person name="Heuer A."/>
            <person name="Rast P."/>
            <person name="Oberbeckmann S."/>
            <person name="Bunk B."/>
            <person name="Jeske O."/>
            <person name="Meyerdierks A."/>
            <person name="Storesund J.E."/>
            <person name="Kallscheuer N."/>
            <person name="Luecker S."/>
            <person name="Lage O.M."/>
            <person name="Pohl T."/>
            <person name="Merkel B.J."/>
            <person name="Hornburger P."/>
            <person name="Mueller R.-W."/>
            <person name="Bruemmer F."/>
            <person name="Labrenz M."/>
            <person name="Spormann A.M."/>
            <person name="Op den Camp H."/>
            <person name="Overmann J."/>
            <person name="Amann R."/>
            <person name="Jetten M.S.M."/>
            <person name="Mascher T."/>
            <person name="Medema M.H."/>
            <person name="Devos D.P."/>
            <person name="Kaster A.-K."/>
            <person name="Ovreas L."/>
            <person name="Rohde M."/>
            <person name="Galperin M.Y."/>
            <person name="Jogler C."/>
        </authorList>
    </citation>
    <scope>NUCLEOTIDE SEQUENCE [LARGE SCALE GENOMIC DNA]</scope>
    <source>
        <strain evidence="3 4">Mal48</strain>
    </source>
</reference>
<dbReference type="Pfam" id="PF00756">
    <property type="entry name" value="Esterase"/>
    <property type="match status" value="1"/>
</dbReference>
<dbReference type="KEGG" id="tpol:Mal48_23660"/>
<dbReference type="PANTHER" id="PTHR40841:SF2">
    <property type="entry name" value="SIDEROPHORE-DEGRADING ESTERASE (EUROFUNG)"/>
    <property type="match status" value="1"/>
</dbReference>
<name>A0A517QNE1_9PLAN</name>
<gene>
    <name evidence="3" type="primary">besA</name>
    <name evidence="3" type="ORF">Mal48_23660</name>
</gene>
<evidence type="ECO:0000313" key="4">
    <source>
        <dbReference type="Proteomes" id="UP000315724"/>
    </source>
</evidence>